<dbReference type="InterPro" id="IPR009097">
    <property type="entry name" value="Cyclic_Pdiesterase"/>
</dbReference>
<dbReference type="EMBL" id="BAABQU010000012">
    <property type="protein sequence ID" value="GAA5439751.1"/>
    <property type="molecule type" value="Genomic_DNA"/>
</dbReference>
<name>A0ABP9UAD2_9DEIO</name>
<protein>
    <recommendedName>
        <fullName evidence="4">2'-5' RNA ligase family protein</fullName>
    </recommendedName>
</protein>
<dbReference type="Gene3D" id="3.90.1140.10">
    <property type="entry name" value="Cyclic phosphodiesterase"/>
    <property type="match status" value="1"/>
</dbReference>
<dbReference type="InterPro" id="IPR050580">
    <property type="entry name" value="2H_phosphoesterase_YjcG-like"/>
</dbReference>
<keyword evidence="3" id="KW-1185">Reference proteome</keyword>
<dbReference type="SUPFAM" id="SSF55144">
    <property type="entry name" value="LigT-like"/>
    <property type="match status" value="1"/>
</dbReference>
<dbReference type="Proteomes" id="UP001423409">
    <property type="component" value="Unassembled WGS sequence"/>
</dbReference>
<evidence type="ECO:0000313" key="2">
    <source>
        <dbReference type="EMBL" id="GAA5439751.1"/>
    </source>
</evidence>
<dbReference type="RefSeq" id="WP_345443321.1">
    <property type="nucleotide sequence ID" value="NZ_BAABQU010000012.1"/>
</dbReference>
<dbReference type="PANTHER" id="PTHR40037">
    <property type="entry name" value="PHOSPHOESTERASE YJCG-RELATED"/>
    <property type="match status" value="1"/>
</dbReference>
<evidence type="ECO:0000313" key="3">
    <source>
        <dbReference type="Proteomes" id="UP001423409"/>
    </source>
</evidence>
<sequence>MTLLPTPTEVPGPLYSIVAWPPETLDSWLRRLQERLNVRGFGLPHLNVRAPFQTPLSSPELVAVCRGVLRGQAAFDVQVRGWKQVPGVIFLECELAPELRALHDRTLTIEPSSRARYDGPEYRPHLTLALGVLPWAEPLLWEAVRDLTPPVTSFRVEALSLTREHRGEVQELHTFPLTGPADPTAESAPS</sequence>
<accession>A0ABP9UAD2</accession>
<proteinExistence type="predicted"/>
<organism evidence="2 3">
    <name type="scientific">Deinococcus caeni</name>
    <dbReference type="NCBI Taxonomy" id="569127"/>
    <lineage>
        <taxon>Bacteria</taxon>
        <taxon>Thermotogati</taxon>
        <taxon>Deinococcota</taxon>
        <taxon>Deinococci</taxon>
        <taxon>Deinococcales</taxon>
        <taxon>Deinococcaceae</taxon>
        <taxon>Deinococcus</taxon>
    </lineage>
</organism>
<comment type="caution">
    <text evidence="2">The sequence shown here is derived from an EMBL/GenBank/DDBJ whole genome shotgun (WGS) entry which is preliminary data.</text>
</comment>
<reference evidence="2 3" key="1">
    <citation type="submission" date="2024-02" db="EMBL/GenBank/DDBJ databases">
        <title>Deinococcus caeni NBRC 101312.</title>
        <authorList>
            <person name="Ichikawa N."/>
            <person name="Katano-Makiyama Y."/>
            <person name="Hidaka K."/>
        </authorList>
    </citation>
    <scope>NUCLEOTIDE SEQUENCE [LARGE SCALE GENOMIC DNA]</scope>
    <source>
        <strain evidence="2 3">NBRC 101312</strain>
    </source>
</reference>
<evidence type="ECO:0000256" key="1">
    <source>
        <dbReference type="SAM" id="MobiDB-lite"/>
    </source>
</evidence>
<evidence type="ECO:0008006" key="4">
    <source>
        <dbReference type="Google" id="ProtNLM"/>
    </source>
</evidence>
<gene>
    <name evidence="2" type="ORF">Dcae01_01257</name>
</gene>
<dbReference type="Pfam" id="PF13563">
    <property type="entry name" value="2_5_RNA_ligase2"/>
    <property type="match status" value="1"/>
</dbReference>
<feature type="region of interest" description="Disordered" evidence="1">
    <location>
        <begin position="170"/>
        <end position="190"/>
    </location>
</feature>
<dbReference type="PANTHER" id="PTHR40037:SF1">
    <property type="entry name" value="PHOSPHOESTERASE SAOUHSC_00951-RELATED"/>
    <property type="match status" value="1"/>
</dbReference>